<dbReference type="SMART" id="SM00573">
    <property type="entry name" value="HSA"/>
    <property type="match status" value="1"/>
</dbReference>
<dbReference type="InterPro" id="IPR000330">
    <property type="entry name" value="SNF2_N"/>
</dbReference>
<feature type="domain" description="Bromo" evidence="17">
    <location>
        <begin position="1402"/>
        <end position="1472"/>
    </location>
</feature>
<feature type="domain" description="Helicase ATP-binding" evidence="18">
    <location>
        <begin position="734"/>
        <end position="899"/>
    </location>
</feature>
<dbReference type="GO" id="GO:0016514">
    <property type="term" value="C:SWI/SNF complex"/>
    <property type="evidence" value="ECO:0007669"/>
    <property type="project" value="UniProtKB-ARBA"/>
</dbReference>
<keyword evidence="8" id="KW-0007">Acetylation</keyword>
<dbReference type="SMART" id="SM00487">
    <property type="entry name" value="DEXDc"/>
    <property type="match status" value="1"/>
</dbReference>
<feature type="region of interest" description="Disordered" evidence="16">
    <location>
        <begin position="215"/>
        <end position="316"/>
    </location>
</feature>
<evidence type="ECO:0000256" key="11">
    <source>
        <dbReference type="ARBA" id="ARBA00023159"/>
    </source>
</evidence>
<protein>
    <submittedName>
        <fullName evidence="22">Probable global transcription activator SNF2L2</fullName>
    </submittedName>
</protein>
<evidence type="ECO:0000256" key="15">
    <source>
        <dbReference type="PROSITE-ProRule" id="PRU00035"/>
    </source>
</evidence>
<dbReference type="InterPro" id="IPR001650">
    <property type="entry name" value="Helicase_C-like"/>
</dbReference>
<feature type="domain" description="Helicase C-terminal" evidence="19">
    <location>
        <begin position="1055"/>
        <end position="1217"/>
    </location>
</feature>
<dbReference type="FunFam" id="1.20.5.170:FF:000089">
    <property type="entry name" value="Putative global transcription activator SNF2L2"/>
    <property type="match status" value="1"/>
</dbReference>
<evidence type="ECO:0000259" key="21">
    <source>
        <dbReference type="PROSITE" id="PS51666"/>
    </source>
</evidence>
<dbReference type="Pfam" id="PF07529">
    <property type="entry name" value="HSA"/>
    <property type="match status" value="1"/>
</dbReference>
<dbReference type="SUPFAM" id="SSF160481">
    <property type="entry name" value="BRK domain-like"/>
    <property type="match status" value="1"/>
</dbReference>
<dbReference type="InterPro" id="IPR006576">
    <property type="entry name" value="BRK_domain"/>
</dbReference>
<dbReference type="Gene3D" id="3.40.50.300">
    <property type="entry name" value="P-loop containing nucleotide triphosphate hydrolases"/>
    <property type="match status" value="1"/>
</dbReference>
<dbReference type="SMART" id="SM00951">
    <property type="entry name" value="QLQ"/>
    <property type="match status" value="1"/>
</dbReference>
<evidence type="ECO:0000256" key="5">
    <source>
        <dbReference type="ARBA" id="ARBA00022801"/>
    </source>
</evidence>
<feature type="compositionally biased region" description="Basic and acidic residues" evidence="16">
    <location>
        <begin position="1523"/>
        <end position="1532"/>
    </location>
</feature>
<dbReference type="PROSITE" id="PS51204">
    <property type="entry name" value="HSA"/>
    <property type="match status" value="1"/>
</dbReference>
<keyword evidence="9" id="KW-0805">Transcription regulation</keyword>
<dbReference type="SUPFAM" id="SSF47370">
    <property type="entry name" value="Bromodomain"/>
    <property type="match status" value="1"/>
</dbReference>
<keyword evidence="23" id="KW-1185">Reference proteome</keyword>
<feature type="compositionally biased region" description="Low complexity" evidence="16">
    <location>
        <begin position="12"/>
        <end position="26"/>
    </location>
</feature>
<keyword evidence="12" id="KW-0804">Transcription</keyword>
<dbReference type="InterPro" id="IPR049730">
    <property type="entry name" value="SNF2/RAD54-like_C"/>
</dbReference>
<evidence type="ECO:0000256" key="14">
    <source>
        <dbReference type="ARBA" id="ARBA00048778"/>
    </source>
</evidence>
<dbReference type="PANTHER" id="PTHR10799">
    <property type="entry name" value="SNF2/RAD54 HELICASE FAMILY"/>
    <property type="match status" value="1"/>
</dbReference>
<dbReference type="PROSITE" id="PS50014">
    <property type="entry name" value="BROMODOMAIN_2"/>
    <property type="match status" value="1"/>
</dbReference>
<proteinExistence type="inferred from homology"/>
<dbReference type="CDD" id="cd17996">
    <property type="entry name" value="DEXHc_SMARCA2_SMARCA4"/>
    <property type="match status" value="1"/>
</dbReference>
<feature type="compositionally biased region" description="Acidic residues" evidence="16">
    <location>
        <begin position="1493"/>
        <end position="1511"/>
    </location>
</feature>
<feature type="region of interest" description="Disordered" evidence="16">
    <location>
        <begin position="417"/>
        <end position="446"/>
    </location>
</feature>
<feature type="compositionally biased region" description="Pro residues" evidence="16">
    <location>
        <begin position="27"/>
        <end position="37"/>
    </location>
</feature>
<dbReference type="PROSITE" id="PS51192">
    <property type="entry name" value="HELICASE_ATP_BIND_1"/>
    <property type="match status" value="1"/>
</dbReference>
<dbReference type="GO" id="GO:0006338">
    <property type="term" value="P:chromatin remodeling"/>
    <property type="evidence" value="ECO:0007669"/>
    <property type="project" value="UniProtKB-ARBA"/>
</dbReference>
<evidence type="ECO:0000313" key="23">
    <source>
        <dbReference type="Proteomes" id="UP000472270"/>
    </source>
</evidence>
<dbReference type="InterPro" id="IPR018359">
    <property type="entry name" value="Bromodomain_CS"/>
</dbReference>
<feature type="region of interest" description="Disordered" evidence="16">
    <location>
        <begin position="623"/>
        <end position="667"/>
    </location>
</feature>
<comment type="subcellular location">
    <subcellularLocation>
        <location evidence="1">Nucleus</location>
    </subcellularLocation>
</comment>
<dbReference type="InterPro" id="IPR014012">
    <property type="entry name" value="HSA_dom"/>
</dbReference>
<evidence type="ECO:0000259" key="20">
    <source>
        <dbReference type="PROSITE" id="PS51204"/>
    </source>
</evidence>
<dbReference type="GO" id="GO:0005524">
    <property type="term" value="F:ATP binding"/>
    <property type="evidence" value="ECO:0007669"/>
    <property type="project" value="InterPro"/>
</dbReference>
<evidence type="ECO:0000256" key="16">
    <source>
        <dbReference type="SAM" id="MobiDB-lite"/>
    </source>
</evidence>
<feature type="region of interest" description="Disordered" evidence="16">
    <location>
        <begin position="136"/>
        <end position="155"/>
    </location>
</feature>
<dbReference type="InterPro" id="IPR037259">
    <property type="entry name" value="BRK_sf"/>
</dbReference>
<evidence type="ECO:0000259" key="19">
    <source>
        <dbReference type="PROSITE" id="PS51194"/>
    </source>
</evidence>
<feature type="region of interest" description="Disordered" evidence="16">
    <location>
        <begin position="1488"/>
        <end position="1569"/>
    </location>
</feature>
<dbReference type="InterPro" id="IPR029295">
    <property type="entry name" value="SnAC"/>
</dbReference>
<dbReference type="InterPro" id="IPR036427">
    <property type="entry name" value="Bromodomain-like_sf"/>
</dbReference>
<dbReference type="GO" id="GO:0005654">
    <property type="term" value="C:nucleoplasm"/>
    <property type="evidence" value="ECO:0007669"/>
    <property type="project" value="UniProtKB-ARBA"/>
</dbReference>
<evidence type="ECO:0000256" key="2">
    <source>
        <dbReference type="ARBA" id="ARBA00007025"/>
    </source>
</evidence>
<dbReference type="CDD" id="cd05516">
    <property type="entry name" value="Bromo_SNF2L2"/>
    <property type="match status" value="1"/>
</dbReference>
<feature type="compositionally biased region" description="Basic and acidic residues" evidence="16">
    <location>
        <begin position="1353"/>
        <end position="1364"/>
    </location>
</feature>
<dbReference type="Pfam" id="PF07533">
    <property type="entry name" value="BRK"/>
    <property type="match status" value="1"/>
</dbReference>
<evidence type="ECO:0000256" key="9">
    <source>
        <dbReference type="ARBA" id="ARBA00023015"/>
    </source>
</evidence>
<feature type="region of interest" description="Disordered" evidence="16">
    <location>
        <begin position="1"/>
        <end position="68"/>
    </location>
</feature>
<evidence type="ECO:0000256" key="13">
    <source>
        <dbReference type="ARBA" id="ARBA00023242"/>
    </source>
</evidence>
<dbReference type="Pfam" id="PF08880">
    <property type="entry name" value="QLQ"/>
    <property type="match status" value="1"/>
</dbReference>
<dbReference type="InterPro" id="IPR027417">
    <property type="entry name" value="P-loop_NTPase"/>
</dbReference>
<keyword evidence="3" id="KW-1017">Isopeptide bond</keyword>
<dbReference type="InterPro" id="IPR014978">
    <property type="entry name" value="Gln-Leu-Gln_QLQ"/>
</dbReference>
<dbReference type="InterPro" id="IPR001487">
    <property type="entry name" value="Bromodomain"/>
</dbReference>
<dbReference type="SMART" id="SM00592">
    <property type="entry name" value="BRK"/>
    <property type="match status" value="1"/>
</dbReference>
<evidence type="ECO:0000256" key="7">
    <source>
        <dbReference type="ARBA" id="ARBA00022902"/>
    </source>
</evidence>
<dbReference type="Ensembl" id="ENSSRHT00000107387.1">
    <property type="protein sequence ID" value="ENSSRHP00000104573.1"/>
    <property type="gene ID" value="ENSSRHG00000051109.1"/>
</dbReference>
<dbReference type="PRINTS" id="PR00503">
    <property type="entry name" value="BROMODOMAIN"/>
</dbReference>
<dbReference type="FunFam" id="3.40.50.300:FF:003020">
    <property type="entry name" value="SNF2-related domain-containing protein"/>
    <property type="match status" value="1"/>
</dbReference>
<dbReference type="GO" id="GO:0042393">
    <property type="term" value="F:histone binding"/>
    <property type="evidence" value="ECO:0007669"/>
    <property type="project" value="InterPro"/>
</dbReference>
<dbReference type="SUPFAM" id="SSF52540">
    <property type="entry name" value="P-loop containing nucleoside triphosphate hydrolases"/>
    <property type="match status" value="2"/>
</dbReference>
<organism evidence="22 23">
    <name type="scientific">Sinocyclocheilus rhinocerous</name>
    <dbReference type="NCBI Taxonomy" id="307959"/>
    <lineage>
        <taxon>Eukaryota</taxon>
        <taxon>Metazoa</taxon>
        <taxon>Chordata</taxon>
        <taxon>Craniata</taxon>
        <taxon>Vertebrata</taxon>
        <taxon>Euteleostomi</taxon>
        <taxon>Actinopterygii</taxon>
        <taxon>Neopterygii</taxon>
        <taxon>Teleostei</taxon>
        <taxon>Ostariophysi</taxon>
        <taxon>Cypriniformes</taxon>
        <taxon>Cyprinidae</taxon>
        <taxon>Cyprininae</taxon>
        <taxon>Sinocyclocheilus</taxon>
    </lineage>
</organism>
<reference evidence="22" key="1">
    <citation type="submission" date="2025-08" db="UniProtKB">
        <authorList>
            <consortium name="Ensembl"/>
        </authorList>
    </citation>
    <scope>IDENTIFICATION</scope>
</reference>
<sequence length="1569" mass="178587">MSTPNEPPVGMSHAGPSPGAALSPGPILGPSPGPGPSPGSVHSMMGPSPGPPSVPHAMQGQGAGDYSQDMHLMHKPMEGMHEKGMGDDMHFGQMKGVGMRSLHSGMGPPQSPMNQHSQGYMSPHPLPMGQVPEHVPSPMSGGGPTPPQMSQGQSPMMPMDPQGMGQQARGQSAFSPVQLQQLRAQILAYKILGRGQPLPENLQLAVLGKRSLPTMQQQPINTGPYNRPPVPHGGPATGPCPSPAMQTHTGSGPKPWPEGQGSETPSAPQKLLVPAPSGRPSPAPPLAPTGTQPVPCTSLTSQPQPQPPPGPGQPSLIIQLQQKQNRITPIQKPQGLDPVELLQEREYRLQTRIAHRIQELENLPGSLPPDLRTKATLELKALRLLNFQRQLRLDVVACMRRDTTLETALNSKAYKRSKKQTLREARMTEKLEKQQKIEQERKRRQKHQEYLNSILQHAKDFKEYHRSISGKIQKLSKAIATWHTNTEREQKKETERIEKERMRRLMAEDEEGYRKLIDQKKDKRLAYLLQQTDEYVANLTELVYEHKAAQAAKEKKRKRKKKKKEAGDAEGMGAIGPDGELIDENSQMSELPVKVIQTETGKVLQGTDAPKSSQLEAWLEMNPGYEVAPRSDSEESGSEFEEEDDEEVVSRAESEEKKVIDPNSDEVSETAAKHIIESAKQDVDDEYSVQAGQTSSQSYYGVAHAVIERVHKQSTLLINGTLKHYQIQGLEWMVSLYNNNLNGILADEMGLGKTIQTIALITYLMENKRLNGPYLIIVPLSTLSNWVYELDKWAPSIVKIAYKGTPSMRRSLVPQLRSGKFNVLITTYEYIIKDKQILAKIRWKYMIVDEGHRMKNHHCKLTQVLNTHYVAPRRLLLTGTPLQNKLPELWALLNFLLPTIFKSCSTFEQWFNAPFAMTGERVDLNEEETILIIRRLHKVLRPFLLRRLKKEVESQLPEKVEYVIKCDMSAIQKVLYRHMQGKGILLTDGSEKDKKGKGGAKTLMNTIMQLKKICNHPYMFQHIEVDRDEGIDIIDMLFSCPPSPDLYRASGKFELLDRILPKLKATNHRVLLFCQMTSLMTIMEDYFAYRNFLYLRLDGTTKSEDRAALLKKFNEEGSQYFIFLLSTRAGGLGLNLQAADTVVIFDSDWNPHQDLQAQDRAHRIGQQNEVRVLRLCTVNSVEEKILTAAKYKLNVDQKVIQAGMFDQKSSGHERRVFLQAILEHEEQNEEEDEVPDDETLNQMIARNEDEFELFMRMDLDRRREDARNPKRKPRLMEEDELPSWILKDDAEVERLTCEEEEEKIFGRGSRHRRNVDYSDALTEKQWLRAIEDGNLEEIEEEIRLKRRKRRRHVDKDMRREDADKAKKRRGRPPAERLSPNPPKLTKQMNAIIDTVINYRDASVRQLSEVFVQLPSRKELPEYYELIRKPVDFKKIKERVRNHKYRSVSDLEKDVMLLCHNAQTYNLEGSQIYEDSIVLHSVFKSARQKIAREESDDDSNDDDDDEEEESEEECKSVKVKIKLSKRDERCQDKGKKRPSRGKAKPVVSDDDSEEEQEENELSQGSHSDDE</sequence>
<evidence type="ECO:0000256" key="6">
    <source>
        <dbReference type="ARBA" id="ARBA00022843"/>
    </source>
</evidence>
<keyword evidence="11" id="KW-0010">Activator</keyword>
<dbReference type="GO" id="GO:0006355">
    <property type="term" value="P:regulation of DNA-templated transcription"/>
    <property type="evidence" value="ECO:0007669"/>
    <property type="project" value="InterPro"/>
</dbReference>
<dbReference type="SMART" id="SM00297">
    <property type="entry name" value="BROMO"/>
    <property type="match status" value="1"/>
</dbReference>
<comment type="catalytic activity">
    <reaction evidence="14">
        <text>ATP + H2O = ADP + phosphate + H(+)</text>
        <dbReference type="Rhea" id="RHEA:13065"/>
        <dbReference type="ChEBI" id="CHEBI:15377"/>
        <dbReference type="ChEBI" id="CHEBI:15378"/>
        <dbReference type="ChEBI" id="CHEBI:30616"/>
        <dbReference type="ChEBI" id="CHEBI:43474"/>
        <dbReference type="ChEBI" id="CHEBI:456216"/>
    </reaction>
    <physiologicalReaction direction="left-to-right" evidence="14">
        <dbReference type="Rhea" id="RHEA:13066"/>
    </physiologicalReaction>
</comment>
<feature type="compositionally biased region" description="Acidic residues" evidence="16">
    <location>
        <begin position="1547"/>
        <end position="1559"/>
    </location>
</feature>
<feature type="compositionally biased region" description="Basic and acidic residues" evidence="16">
    <location>
        <begin position="648"/>
        <end position="660"/>
    </location>
</feature>
<dbReference type="CDD" id="cd18793">
    <property type="entry name" value="SF2_C_SNF"/>
    <property type="match status" value="1"/>
</dbReference>
<dbReference type="Gene3D" id="3.40.50.10810">
    <property type="entry name" value="Tandem AAA-ATPase domain"/>
    <property type="match status" value="1"/>
</dbReference>
<evidence type="ECO:0000256" key="10">
    <source>
        <dbReference type="ARBA" id="ARBA00023117"/>
    </source>
</evidence>
<evidence type="ECO:0000256" key="1">
    <source>
        <dbReference type="ARBA" id="ARBA00004123"/>
    </source>
</evidence>
<dbReference type="FunFam" id="3.40.50.10810:FF:000008">
    <property type="entry name" value="Chromatin structure-remodeling complex subunit snf21"/>
    <property type="match status" value="1"/>
</dbReference>
<feature type="region of interest" description="Disordered" evidence="16">
    <location>
        <begin position="550"/>
        <end position="582"/>
    </location>
</feature>
<evidence type="ECO:0000256" key="4">
    <source>
        <dbReference type="ARBA" id="ARBA00022553"/>
    </source>
</evidence>
<dbReference type="FunFam" id="3.40.5.120:FF:000001">
    <property type="entry name" value="probable global transcription activator SNF2L2 isoform X1"/>
    <property type="match status" value="1"/>
</dbReference>
<dbReference type="InterPro" id="IPR014001">
    <property type="entry name" value="Helicase_ATP-bd"/>
</dbReference>
<dbReference type="PROSITE" id="PS51666">
    <property type="entry name" value="QLQ"/>
    <property type="match status" value="1"/>
</dbReference>
<feature type="compositionally biased region" description="Polar residues" evidence="16">
    <location>
        <begin position="215"/>
        <end position="224"/>
    </location>
</feature>
<feature type="compositionally biased region" description="Pro residues" evidence="16">
    <location>
        <begin position="277"/>
        <end position="287"/>
    </location>
</feature>
<feature type="compositionally biased region" description="Basic residues" evidence="16">
    <location>
        <begin position="1533"/>
        <end position="1542"/>
    </location>
</feature>
<dbReference type="SMART" id="SM00490">
    <property type="entry name" value="HELICc"/>
    <property type="match status" value="1"/>
</dbReference>
<keyword evidence="10 15" id="KW-0103">Bromodomain</keyword>
<dbReference type="Gene3D" id="1.20.920.10">
    <property type="entry name" value="Bromodomain-like"/>
    <property type="match status" value="1"/>
</dbReference>
<accession>A0A673NRB4</accession>
<dbReference type="PROSITE" id="PS00633">
    <property type="entry name" value="BROMODOMAIN_1"/>
    <property type="match status" value="1"/>
</dbReference>
<feature type="compositionally biased region" description="Basic and acidic residues" evidence="16">
    <location>
        <begin position="421"/>
        <end position="441"/>
    </location>
</feature>
<dbReference type="Gene3D" id="3.40.5.120">
    <property type="match status" value="1"/>
</dbReference>
<dbReference type="GO" id="GO:0007399">
    <property type="term" value="P:nervous system development"/>
    <property type="evidence" value="ECO:0007669"/>
    <property type="project" value="UniProtKB-KW"/>
</dbReference>
<keyword evidence="13" id="KW-0539">Nucleus</keyword>
<feature type="compositionally biased region" description="Acidic residues" evidence="16">
    <location>
        <begin position="634"/>
        <end position="647"/>
    </location>
</feature>
<feature type="compositionally biased region" description="Low complexity" evidence="16">
    <location>
        <begin position="38"/>
        <end position="47"/>
    </location>
</feature>
<dbReference type="Pfam" id="PF14619">
    <property type="entry name" value="SnAC"/>
    <property type="match status" value="1"/>
</dbReference>
<keyword evidence="4" id="KW-0597">Phosphoprotein</keyword>
<dbReference type="SMART" id="SM01314">
    <property type="entry name" value="SnAC"/>
    <property type="match status" value="1"/>
</dbReference>
<keyword evidence="6" id="KW-0832">Ubl conjugation</keyword>
<dbReference type="Pfam" id="PF00176">
    <property type="entry name" value="SNF2-rel_dom"/>
    <property type="match status" value="1"/>
</dbReference>
<comment type="similarity">
    <text evidence="2">Belongs to the SNF2/RAD54 helicase family.</text>
</comment>
<feature type="domain" description="QLQ" evidence="21">
    <location>
        <begin position="173"/>
        <end position="208"/>
    </location>
</feature>
<keyword evidence="5" id="KW-0378">Hydrolase</keyword>
<dbReference type="Pfam" id="PF00271">
    <property type="entry name" value="Helicase_C"/>
    <property type="match status" value="1"/>
</dbReference>
<feature type="domain" description="HSA" evidence="20">
    <location>
        <begin position="435"/>
        <end position="507"/>
    </location>
</feature>
<evidence type="ECO:0000256" key="8">
    <source>
        <dbReference type="ARBA" id="ARBA00022990"/>
    </source>
</evidence>
<gene>
    <name evidence="22" type="primary">smarca2</name>
</gene>
<feature type="region of interest" description="Disordered" evidence="16">
    <location>
        <begin position="1349"/>
        <end position="1384"/>
    </location>
</feature>
<dbReference type="FunFam" id="1.20.920.10:FF:000004">
    <property type="entry name" value="probable global transcription activator SNF2L2 isoform X1"/>
    <property type="match status" value="1"/>
</dbReference>
<evidence type="ECO:0000313" key="22">
    <source>
        <dbReference type="Ensembl" id="ENSSRHP00000104573.1"/>
    </source>
</evidence>
<feature type="compositionally biased region" description="Basic residues" evidence="16">
    <location>
        <begin position="554"/>
        <end position="564"/>
    </location>
</feature>
<dbReference type="PROSITE" id="PS51194">
    <property type="entry name" value="HELICASE_CTER"/>
    <property type="match status" value="1"/>
</dbReference>
<dbReference type="Pfam" id="PF00439">
    <property type="entry name" value="Bromodomain"/>
    <property type="match status" value="1"/>
</dbReference>
<dbReference type="Proteomes" id="UP000472270">
    <property type="component" value="Unassembled WGS sequence"/>
</dbReference>
<dbReference type="GO" id="GO:0016787">
    <property type="term" value="F:hydrolase activity"/>
    <property type="evidence" value="ECO:0007669"/>
    <property type="project" value="UniProtKB-KW"/>
</dbReference>
<evidence type="ECO:0000256" key="12">
    <source>
        <dbReference type="ARBA" id="ARBA00023163"/>
    </source>
</evidence>
<name>A0A673NRB4_9TELE</name>
<reference evidence="22" key="2">
    <citation type="submission" date="2025-09" db="UniProtKB">
        <authorList>
            <consortium name="Ensembl"/>
        </authorList>
    </citation>
    <scope>IDENTIFICATION</scope>
</reference>
<feature type="compositionally biased region" description="Polar residues" evidence="16">
    <location>
        <begin position="289"/>
        <end position="301"/>
    </location>
</feature>
<feature type="compositionally biased region" description="Pro residues" evidence="16">
    <location>
        <begin position="226"/>
        <end position="242"/>
    </location>
</feature>
<evidence type="ECO:0000256" key="3">
    <source>
        <dbReference type="ARBA" id="ARBA00022499"/>
    </source>
</evidence>
<dbReference type="Gene3D" id="1.20.5.170">
    <property type="match status" value="1"/>
</dbReference>
<evidence type="ECO:0000259" key="18">
    <source>
        <dbReference type="PROSITE" id="PS51192"/>
    </source>
</evidence>
<keyword evidence="7" id="KW-0524">Neurogenesis</keyword>
<dbReference type="InterPro" id="IPR038718">
    <property type="entry name" value="SNF2-like_sf"/>
</dbReference>
<evidence type="ECO:0000259" key="17">
    <source>
        <dbReference type="PROSITE" id="PS50014"/>
    </source>
</evidence>